<protein>
    <submittedName>
        <fullName evidence="1">Uncharacterized protein</fullName>
    </submittedName>
</protein>
<gene>
    <name evidence="1" type="ORF">Mcate_01155</name>
</gene>
<dbReference type="EMBL" id="QWKX01000022">
    <property type="protein sequence ID" value="RIH77776.1"/>
    <property type="molecule type" value="Genomic_DNA"/>
</dbReference>
<evidence type="ECO:0000313" key="1">
    <source>
        <dbReference type="EMBL" id="RIH77776.1"/>
    </source>
</evidence>
<organism evidence="1 2">
    <name type="scientific">Meiothermus taiwanensis</name>
    <dbReference type="NCBI Taxonomy" id="172827"/>
    <lineage>
        <taxon>Bacteria</taxon>
        <taxon>Thermotogati</taxon>
        <taxon>Deinococcota</taxon>
        <taxon>Deinococci</taxon>
        <taxon>Thermales</taxon>
        <taxon>Thermaceae</taxon>
        <taxon>Meiothermus</taxon>
    </lineage>
</organism>
<reference evidence="1 2" key="1">
    <citation type="submission" date="2018-08" db="EMBL/GenBank/DDBJ databases">
        <title>Meiothermus cateniformans JCM 15151 genome sequencing project.</title>
        <authorList>
            <person name="Da Costa M.S."/>
            <person name="Albuquerque L."/>
            <person name="Raposo P."/>
            <person name="Froufe H.J.C."/>
            <person name="Barroso C.S."/>
            <person name="Egas C."/>
        </authorList>
    </citation>
    <scope>NUCLEOTIDE SEQUENCE [LARGE SCALE GENOMIC DNA]</scope>
    <source>
        <strain evidence="1 2">JCM 15151</strain>
    </source>
</reference>
<dbReference type="RefSeq" id="WP_027888495.1">
    <property type="nucleotide sequence ID" value="NZ_JXOP01000055.1"/>
</dbReference>
<sequence>MQALQQGLPGRGGIQCEWVPGTMNQVKVYLPDHEVQISLERLQQIAGVDAVHELYLKGLVCLPCTSQMCEAFDRS</sequence>
<dbReference type="AlphaFoldDB" id="A0A399E146"/>
<comment type="caution">
    <text evidence="1">The sequence shown here is derived from an EMBL/GenBank/DDBJ whole genome shotgun (WGS) entry which is preliminary data.</text>
</comment>
<evidence type="ECO:0000313" key="2">
    <source>
        <dbReference type="Proteomes" id="UP000266089"/>
    </source>
</evidence>
<name>A0A399E146_9DEIN</name>
<dbReference type="Proteomes" id="UP000266089">
    <property type="component" value="Unassembled WGS sequence"/>
</dbReference>
<proteinExistence type="predicted"/>
<accession>A0A399E146</accession>
<dbReference type="OrthoDB" id="34490at2"/>